<dbReference type="Pfam" id="PF02361">
    <property type="entry name" value="CbiQ"/>
    <property type="match status" value="1"/>
</dbReference>
<dbReference type="STRING" id="1125712.HMPREF1316_0280"/>
<reference evidence="6 7" key="1">
    <citation type="submission" date="2013-08" db="EMBL/GenBank/DDBJ databases">
        <authorList>
            <person name="Durkin A.S."/>
            <person name="Haft D.R."/>
            <person name="McCorrison J."/>
            <person name="Torralba M."/>
            <person name="Gillis M."/>
            <person name="Haft D.H."/>
            <person name="Methe B."/>
            <person name="Sutton G."/>
            <person name="Nelson K.E."/>
        </authorList>
    </citation>
    <scope>NUCLEOTIDE SEQUENCE [LARGE SCALE GENOMIC DNA]</scope>
    <source>
        <strain evidence="6 7">F0195</strain>
    </source>
</reference>
<sequence length="403" mass="41506">MGRHRQREVTDHTLPWERVGALVALALVLGYLESFVPLPIPGVKLGLANIAILVALYELGARATLCVCVVKVLAVGLLFGNPLMIAYSALGSLLALGGMAPLSRLRTLHPAMTSVVGGILHELGQLCVAWWLLGTSLVWYGAPPLLVVGALTGGLTGILAGWVLEALGDMTEPGARPASSALRPPERHVALATGAAPARHAGARLALLVAYAVALVRLGSLPLLLAATGATLVACLVARVRPRLAARGLVPLLLLALLTSALQVATVSSGLVLASLGPVLVTSDGLAQAAAMTLRILAITLANVAFASHVGLEDLVPTVRWALSPLDRLGFDLEGPLLALSIATGLAPLLADDLVSCCADRGARMLSCTFWQREVASRVARAYLHANGAPPLTASRTDGGALG</sequence>
<dbReference type="Gene3D" id="1.10.1760.20">
    <property type="match status" value="1"/>
</dbReference>
<keyword evidence="7" id="KW-1185">Reference proteome</keyword>
<evidence type="ECO:0000256" key="4">
    <source>
        <dbReference type="ARBA" id="ARBA00023136"/>
    </source>
</evidence>
<feature type="transmembrane region" description="Helical" evidence="5">
    <location>
        <begin position="145"/>
        <end position="168"/>
    </location>
</feature>
<dbReference type="EMBL" id="AWEZ01000043">
    <property type="protein sequence ID" value="ERL08693.1"/>
    <property type="molecule type" value="Genomic_DNA"/>
</dbReference>
<protein>
    <submittedName>
        <fullName evidence="6">Heptaprenyl diphosphate synthase component I</fullName>
    </submittedName>
</protein>
<accession>U2TRH3</accession>
<evidence type="ECO:0000256" key="3">
    <source>
        <dbReference type="ARBA" id="ARBA00022989"/>
    </source>
</evidence>
<feature type="transmembrane region" description="Helical" evidence="5">
    <location>
        <begin position="286"/>
        <end position="306"/>
    </location>
</feature>
<dbReference type="GO" id="GO:0005886">
    <property type="term" value="C:plasma membrane"/>
    <property type="evidence" value="ECO:0007669"/>
    <property type="project" value="UniProtKB-ARBA"/>
</dbReference>
<dbReference type="Proteomes" id="UP000016638">
    <property type="component" value="Unassembled WGS sequence"/>
</dbReference>
<evidence type="ECO:0000256" key="1">
    <source>
        <dbReference type="ARBA" id="ARBA00004141"/>
    </source>
</evidence>
<organism evidence="6 7">
    <name type="scientific">Olsenella profusa F0195</name>
    <dbReference type="NCBI Taxonomy" id="1125712"/>
    <lineage>
        <taxon>Bacteria</taxon>
        <taxon>Bacillati</taxon>
        <taxon>Actinomycetota</taxon>
        <taxon>Coriobacteriia</taxon>
        <taxon>Coriobacteriales</taxon>
        <taxon>Atopobiaceae</taxon>
        <taxon>Olsenella</taxon>
    </lineage>
</organism>
<dbReference type="eggNOG" id="COG4769">
    <property type="taxonomic scope" value="Bacteria"/>
</dbReference>
<dbReference type="AlphaFoldDB" id="U2TRH3"/>
<gene>
    <name evidence="6" type="ORF">HMPREF1316_0280</name>
</gene>
<dbReference type="PATRIC" id="fig|1125712.3.peg.909"/>
<dbReference type="InterPro" id="IPR003339">
    <property type="entry name" value="ABC/ECF_trnsptr_transmembrane"/>
</dbReference>
<proteinExistence type="predicted"/>
<feature type="transmembrane region" description="Helical" evidence="5">
    <location>
        <begin position="85"/>
        <end position="103"/>
    </location>
</feature>
<evidence type="ECO:0000313" key="6">
    <source>
        <dbReference type="EMBL" id="ERL08693.1"/>
    </source>
</evidence>
<dbReference type="eggNOG" id="COG0619">
    <property type="taxonomic scope" value="Bacteria"/>
</dbReference>
<evidence type="ECO:0000313" key="7">
    <source>
        <dbReference type="Proteomes" id="UP000016638"/>
    </source>
</evidence>
<comment type="caution">
    <text evidence="6">The sequence shown here is derived from an EMBL/GenBank/DDBJ whole genome shotgun (WGS) entry which is preliminary data.</text>
</comment>
<name>U2TRH3_9ACTN</name>
<feature type="transmembrane region" description="Helical" evidence="5">
    <location>
        <begin position="252"/>
        <end position="274"/>
    </location>
</feature>
<keyword evidence="3 5" id="KW-1133">Transmembrane helix</keyword>
<evidence type="ECO:0000256" key="2">
    <source>
        <dbReference type="ARBA" id="ARBA00022692"/>
    </source>
</evidence>
<dbReference type="RefSeq" id="WP_021725833.1">
    <property type="nucleotide sequence ID" value="NZ_AWEZ01000043.1"/>
</dbReference>
<feature type="transmembrane region" description="Helical" evidence="5">
    <location>
        <begin position="50"/>
        <end position="79"/>
    </location>
</feature>
<feature type="transmembrane region" description="Helical" evidence="5">
    <location>
        <begin position="220"/>
        <end position="240"/>
    </location>
</feature>
<dbReference type="InterPro" id="IPR010898">
    <property type="entry name" value="Hpre_diP_synth_I"/>
</dbReference>
<dbReference type="Pfam" id="PF07456">
    <property type="entry name" value="Hpre_diP_synt_I"/>
    <property type="match status" value="1"/>
</dbReference>
<keyword evidence="4 5" id="KW-0472">Membrane</keyword>
<dbReference type="OrthoDB" id="9799095at2"/>
<feature type="transmembrane region" description="Helical" evidence="5">
    <location>
        <begin position="115"/>
        <end position="133"/>
    </location>
</feature>
<evidence type="ECO:0000256" key="5">
    <source>
        <dbReference type="SAM" id="Phobius"/>
    </source>
</evidence>
<feature type="transmembrane region" description="Helical" evidence="5">
    <location>
        <begin position="20"/>
        <end position="38"/>
    </location>
</feature>
<keyword evidence="2 5" id="KW-0812">Transmembrane</keyword>
<comment type="subcellular location">
    <subcellularLocation>
        <location evidence="1">Membrane</location>
        <topology evidence="1">Multi-pass membrane protein</topology>
    </subcellularLocation>
</comment>